<protein>
    <submittedName>
        <fullName evidence="4">Uncharacterized protein</fullName>
    </submittedName>
</protein>
<dbReference type="EMBL" id="RCMG01001811">
    <property type="protein sequence ID" value="KAG2819548.1"/>
    <property type="molecule type" value="Genomic_DNA"/>
</dbReference>
<dbReference type="EMBL" id="RCMI01001921">
    <property type="protein sequence ID" value="KAG2880004.1"/>
    <property type="molecule type" value="Genomic_DNA"/>
</dbReference>
<accession>A0A329RPD5</accession>
<dbReference type="OrthoDB" id="96441at2759"/>
<dbReference type="Proteomes" id="UP000774804">
    <property type="component" value="Unassembled WGS sequence"/>
</dbReference>
<dbReference type="EMBL" id="RCMV01002048">
    <property type="protein sequence ID" value="KAG3204888.1"/>
    <property type="molecule type" value="Genomic_DNA"/>
</dbReference>
<evidence type="ECO:0000313" key="3">
    <source>
        <dbReference type="EMBL" id="KAG3204888.1"/>
    </source>
</evidence>
<reference evidence="3" key="2">
    <citation type="submission" date="2018-05" db="EMBL/GenBank/DDBJ databases">
        <title>Effector identification in a new, highly contiguous assembly of the strawberry crown rot pathogen Phytophthora cactorum.</title>
        <authorList>
            <person name="Armitage A.D."/>
            <person name="Nellist C.F."/>
            <person name="Bates H."/>
            <person name="Vickerstaff R.J."/>
            <person name="Harrison R.J."/>
        </authorList>
    </citation>
    <scope>NUCLEOTIDE SEQUENCE</scope>
    <source>
        <strain evidence="1">15-7</strain>
        <strain evidence="2">4032</strain>
        <strain evidence="3">P421</strain>
    </source>
</reference>
<evidence type="ECO:0000313" key="5">
    <source>
        <dbReference type="Proteomes" id="UP000251314"/>
    </source>
</evidence>
<dbReference type="VEuPathDB" id="FungiDB:PC110_g18360"/>
<evidence type="ECO:0000313" key="2">
    <source>
        <dbReference type="EMBL" id="KAG2880004.1"/>
    </source>
</evidence>
<gene>
    <name evidence="4" type="ORF">PC110_g18360</name>
    <name evidence="1" type="ORF">PC113_g22715</name>
    <name evidence="2" type="ORF">PC115_g22636</name>
    <name evidence="3" type="ORF">PC129_g22346</name>
</gene>
<keyword evidence="5" id="KW-1185">Reference proteome</keyword>
<proteinExistence type="predicted"/>
<dbReference type="Proteomes" id="UP000735874">
    <property type="component" value="Unassembled WGS sequence"/>
</dbReference>
<organism evidence="4 5">
    <name type="scientific">Phytophthora cactorum</name>
    <dbReference type="NCBI Taxonomy" id="29920"/>
    <lineage>
        <taxon>Eukaryota</taxon>
        <taxon>Sar</taxon>
        <taxon>Stramenopiles</taxon>
        <taxon>Oomycota</taxon>
        <taxon>Peronosporomycetes</taxon>
        <taxon>Peronosporales</taxon>
        <taxon>Peronosporaceae</taxon>
        <taxon>Phytophthora</taxon>
    </lineage>
</organism>
<sequence length="100" mass="10978">MILTRCGFASTCWARKEAAIVLDLTGLEVPVELLAVKECVTILQALLFKAGFQFDDLVQVWLYAQVSKLVPESVRALETCMSETRPSTWDSSVSAPPTDA</sequence>
<evidence type="ECO:0000313" key="4">
    <source>
        <dbReference type="EMBL" id="RAW25232.1"/>
    </source>
</evidence>
<dbReference type="AlphaFoldDB" id="A0A329RPD5"/>
<dbReference type="Proteomes" id="UP000251314">
    <property type="component" value="Unassembled WGS sequence"/>
</dbReference>
<name>A0A329RPD5_9STRA</name>
<evidence type="ECO:0000313" key="1">
    <source>
        <dbReference type="EMBL" id="KAG2819548.1"/>
    </source>
</evidence>
<reference evidence="4 5" key="1">
    <citation type="submission" date="2018-01" db="EMBL/GenBank/DDBJ databases">
        <title>Draft genome of the strawberry crown rot pathogen Phytophthora cactorum.</title>
        <authorList>
            <person name="Armitage A.D."/>
            <person name="Lysoe E."/>
            <person name="Nellist C.F."/>
            <person name="Harrison R.J."/>
            <person name="Brurberg M.B."/>
        </authorList>
    </citation>
    <scope>NUCLEOTIDE SEQUENCE [LARGE SCALE GENOMIC DNA]</scope>
    <source>
        <strain evidence="4 5">10300</strain>
    </source>
</reference>
<dbReference type="EMBL" id="MJFZ01000777">
    <property type="protein sequence ID" value="RAW25232.1"/>
    <property type="molecule type" value="Genomic_DNA"/>
</dbReference>
<dbReference type="Proteomes" id="UP000760860">
    <property type="component" value="Unassembled WGS sequence"/>
</dbReference>
<comment type="caution">
    <text evidence="4">The sequence shown here is derived from an EMBL/GenBank/DDBJ whole genome shotgun (WGS) entry which is preliminary data.</text>
</comment>